<dbReference type="RefSeq" id="WP_014650173.1">
    <property type="nucleotide sequence ID" value="NC_017672.3"/>
</dbReference>
<evidence type="ECO:0000313" key="1">
    <source>
        <dbReference type="EMBL" id="AFH61097.1"/>
    </source>
</evidence>
<dbReference type="HOGENOM" id="CLU_1538559_0_0_9"/>
<reference evidence="1 2" key="1">
    <citation type="submission" date="2013-06" db="EMBL/GenBank/DDBJ databases">
        <title>Complete genome sequence of Paenibacillus mucilaginosus K02.</title>
        <authorList>
            <person name="Xiao B."/>
            <person name="Sun L."/>
            <person name="Xiao L."/>
            <person name="Lian B."/>
        </authorList>
    </citation>
    <scope>NUCLEOTIDE SEQUENCE [LARGE SCALE GENOMIC DNA]</scope>
    <source>
        <strain evidence="1 2">K02</strain>
    </source>
</reference>
<gene>
    <name evidence="1" type="ORF">B2K_10235</name>
</gene>
<accession>I0BFF0</accession>
<dbReference type="Proteomes" id="UP000007392">
    <property type="component" value="Chromosome"/>
</dbReference>
<name>I0BFF0_9BACL</name>
<dbReference type="OrthoDB" id="2453632at2"/>
<organism evidence="1 2">
    <name type="scientific">Paenibacillus mucilaginosus K02</name>
    <dbReference type="NCBI Taxonomy" id="997761"/>
    <lineage>
        <taxon>Bacteria</taxon>
        <taxon>Bacillati</taxon>
        <taxon>Bacillota</taxon>
        <taxon>Bacilli</taxon>
        <taxon>Bacillales</taxon>
        <taxon>Paenibacillaceae</taxon>
        <taxon>Paenibacillus</taxon>
    </lineage>
</organism>
<protein>
    <submittedName>
        <fullName evidence="1">Uncharacterized protein</fullName>
    </submittedName>
</protein>
<dbReference type="PATRIC" id="fig|997761.3.peg.1986"/>
<evidence type="ECO:0000313" key="2">
    <source>
        <dbReference type="Proteomes" id="UP000007392"/>
    </source>
</evidence>
<sequence>MWKIFAPILLVIIVVAAYLLYDKDDREWYSTEKVAIDHGLKIEGLQESDIVSIDKSFEETFVIFQKDMKIGVATISKNDKGFSWYRSTPYASYDTANQAIPYTYFGFDLQSEFGNKYKLFSGIIYNKNIKKLGLFYNNALLQEREIDTNITPIYYFLVKDENYVNTNMQVKEIK</sequence>
<dbReference type="AlphaFoldDB" id="I0BFF0"/>
<dbReference type="EMBL" id="CP003422">
    <property type="protein sequence ID" value="AFH61097.1"/>
    <property type="molecule type" value="Genomic_DNA"/>
</dbReference>
<dbReference type="KEGG" id="pmw:B2K_10235"/>
<proteinExistence type="predicted"/>